<evidence type="ECO:0000256" key="3">
    <source>
        <dbReference type="ARBA" id="ARBA00022833"/>
    </source>
</evidence>
<evidence type="ECO:0000313" key="7">
    <source>
        <dbReference type="Proteomes" id="UP001220324"/>
    </source>
</evidence>
<evidence type="ECO:0000259" key="5">
    <source>
        <dbReference type="PROSITE" id="PS51891"/>
    </source>
</evidence>
<keyword evidence="7" id="KW-1185">Reference proteome</keyword>
<dbReference type="Pfam" id="PF04828">
    <property type="entry name" value="GFA"/>
    <property type="match status" value="1"/>
</dbReference>
<comment type="similarity">
    <text evidence="1">Belongs to the Gfa family.</text>
</comment>
<gene>
    <name evidence="6" type="ORF">N7494_003756</name>
</gene>
<keyword evidence="2" id="KW-0479">Metal-binding</keyword>
<dbReference type="SUPFAM" id="SSF51316">
    <property type="entry name" value="Mss4-like"/>
    <property type="match status" value="1"/>
</dbReference>
<keyword evidence="3" id="KW-0862">Zinc</keyword>
<organism evidence="6 7">
    <name type="scientific">Penicillium frequentans</name>
    <dbReference type="NCBI Taxonomy" id="3151616"/>
    <lineage>
        <taxon>Eukaryota</taxon>
        <taxon>Fungi</taxon>
        <taxon>Dikarya</taxon>
        <taxon>Ascomycota</taxon>
        <taxon>Pezizomycotina</taxon>
        <taxon>Eurotiomycetes</taxon>
        <taxon>Eurotiomycetidae</taxon>
        <taxon>Eurotiales</taxon>
        <taxon>Aspergillaceae</taxon>
        <taxon>Penicillium</taxon>
    </lineage>
</organism>
<dbReference type="AlphaFoldDB" id="A0AAD6CZ95"/>
<keyword evidence="4" id="KW-0456">Lyase</keyword>
<evidence type="ECO:0000256" key="1">
    <source>
        <dbReference type="ARBA" id="ARBA00005495"/>
    </source>
</evidence>
<evidence type="ECO:0000256" key="2">
    <source>
        <dbReference type="ARBA" id="ARBA00022723"/>
    </source>
</evidence>
<dbReference type="PROSITE" id="PS51891">
    <property type="entry name" value="CENP_V_GFA"/>
    <property type="match status" value="1"/>
</dbReference>
<dbReference type="PANTHER" id="PTHR33337">
    <property type="entry name" value="GFA DOMAIN-CONTAINING PROTEIN"/>
    <property type="match status" value="1"/>
</dbReference>
<protein>
    <submittedName>
        <fullName evidence="6">DUF636 domain protein</fullName>
    </submittedName>
</protein>
<dbReference type="GO" id="GO:0046872">
    <property type="term" value="F:metal ion binding"/>
    <property type="evidence" value="ECO:0007669"/>
    <property type="project" value="UniProtKB-KW"/>
</dbReference>
<dbReference type="Gene3D" id="3.90.1590.10">
    <property type="entry name" value="glutathione-dependent formaldehyde- activating enzyme (gfa)"/>
    <property type="match status" value="1"/>
</dbReference>
<sequence>MSNEKVITGGCLCRQIRYEASGAPLMNVLCYCENCRKVTGSICMANSMYPKPQVRILSGEEMIKTYDDDQTDSGSVLNRSFCSNCGSCLFTTRTVNGVTGDFVVLPSGTFDLGVGNEEWVPQREFYCKNRASWLPPLENTVQLSTM</sequence>
<name>A0AAD6CZ95_9EURO</name>
<comment type="caution">
    <text evidence="6">The sequence shown here is derived from an EMBL/GenBank/DDBJ whole genome shotgun (WGS) entry which is preliminary data.</text>
</comment>
<dbReference type="PANTHER" id="PTHR33337:SF39">
    <property type="entry name" value="DUF636 DOMAIN PROTEIN (AFU_ORTHOLOGUE AFUA_6G11530)"/>
    <property type="match status" value="1"/>
</dbReference>
<evidence type="ECO:0000256" key="4">
    <source>
        <dbReference type="ARBA" id="ARBA00023239"/>
    </source>
</evidence>
<dbReference type="Proteomes" id="UP001220324">
    <property type="component" value="Unassembled WGS sequence"/>
</dbReference>
<reference evidence="6 7" key="1">
    <citation type="journal article" date="2023" name="IMA Fungus">
        <title>Comparative genomic study of the Penicillium genus elucidates a diverse pangenome and 15 lateral gene transfer events.</title>
        <authorList>
            <person name="Petersen C."/>
            <person name="Sorensen T."/>
            <person name="Nielsen M.R."/>
            <person name="Sondergaard T.E."/>
            <person name="Sorensen J.L."/>
            <person name="Fitzpatrick D.A."/>
            <person name="Frisvad J.C."/>
            <person name="Nielsen K.L."/>
        </authorList>
    </citation>
    <scope>NUCLEOTIDE SEQUENCE [LARGE SCALE GENOMIC DNA]</scope>
    <source>
        <strain evidence="6 7">IBT 35679</strain>
    </source>
</reference>
<evidence type="ECO:0000313" key="6">
    <source>
        <dbReference type="EMBL" id="KAJ5546171.1"/>
    </source>
</evidence>
<dbReference type="InterPro" id="IPR011057">
    <property type="entry name" value="Mss4-like_sf"/>
</dbReference>
<feature type="domain" description="CENP-V/GFA" evidence="5">
    <location>
        <begin position="7"/>
        <end position="120"/>
    </location>
</feature>
<dbReference type="GO" id="GO:0016846">
    <property type="term" value="F:carbon-sulfur lyase activity"/>
    <property type="evidence" value="ECO:0007669"/>
    <property type="project" value="InterPro"/>
</dbReference>
<proteinExistence type="inferred from homology"/>
<accession>A0AAD6CZ95</accession>
<dbReference type="InterPro" id="IPR006913">
    <property type="entry name" value="CENP-V/GFA"/>
</dbReference>
<dbReference type="EMBL" id="JAQIZZ010000003">
    <property type="protein sequence ID" value="KAJ5546171.1"/>
    <property type="molecule type" value="Genomic_DNA"/>
</dbReference>